<evidence type="ECO:0000313" key="10">
    <source>
        <dbReference type="EMBL" id="AFL54527.1"/>
    </source>
</evidence>
<dbReference type="GO" id="GO:0055085">
    <property type="term" value="P:transmembrane transport"/>
    <property type="evidence" value="ECO:0007669"/>
    <property type="project" value="InterPro"/>
</dbReference>
<evidence type="ECO:0000256" key="3">
    <source>
        <dbReference type="ARBA" id="ARBA00022448"/>
    </source>
</evidence>
<evidence type="ECO:0000313" key="11">
    <source>
        <dbReference type="Proteomes" id="UP000006180"/>
    </source>
</evidence>
<feature type="transmembrane region" description="Helical" evidence="8">
    <location>
        <begin position="310"/>
        <end position="332"/>
    </location>
</feature>
<protein>
    <submittedName>
        <fullName evidence="10">Putative ABC transporter permease protein YurN</fullName>
    </submittedName>
</protein>
<keyword evidence="4" id="KW-1003">Cell membrane</keyword>
<sequence length="342" mass="38434">MREGRGNSSENRAVPIAAVLEEAGQRPMKPSETTTDVSELKRPRRWHILVFLLPALVVYTAVMILPLIETLRQSFYNTVDGQYGFVGLGNFKVLFGDPRWAADFWNALRNNFVFFLIHMVVQNPIGIALAAMLSIPKLRFSAFYRTAIFLPTLLSFVIVGFIWKLILSPIWGVAPYLMDLVGLKWLFAPWLGRPDSALIAVSLISVWQYIGIPMMLIYAALLNIPDEVIEAAELDGVTGWSQFWKIKLPLILPAIGIISILTFVGNFNAFDLIYTVQGALAGPDKSTDILGTLLYRTFFGFQLQLGDRSMGATIAAIMFLIILAGVSLYLFAIQRRMRRYQF</sequence>
<evidence type="ECO:0000256" key="5">
    <source>
        <dbReference type="ARBA" id="ARBA00022692"/>
    </source>
</evidence>
<comment type="similarity">
    <text evidence="2 8">Belongs to the binding-protein-dependent transport system permease family.</text>
</comment>
<evidence type="ECO:0000256" key="6">
    <source>
        <dbReference type="ARBA" id="ARBA00022989"/>
    </source>
</evidence>
<dbReference type="SUPFAM" id="SSF161098">
    <property type="entry name" value="MetI-like"/>
    <property type="match status" value="1"/>
</dbReference>
<dbReference type="CDD" id="cd06261">
    <property type="entry name" value="TM_PBP2"/>
    <property type="match status" value="1"/>
</dbReference>
<evidence type="ECO:0000256" key="2">
    <source>
        <dbReference type="ARBA" id="ARBA00009306"/>
    </source>
</evidence>
<evidence type="ECO:0000256" key="7">
    <source>
        <dbReference type="ARBA" id="ARBA00023136"/>
    </source>
</evidence>
<feature type="transmembrane region" description="Helical" evidence="8">
    <location>
        <begin position="250"/>
        <end position="270"/>
    </location>
</feature>
<organism evidence="10 11">
    <name type="scientific">Sinorhizobium fredii (strain USDA 257)</name>
    <dbReference type="NCBI Taxonomy" id="1185652"/>
    <lineage>
        <taxon>Bacteria</taxon>
        <taxon>Pseudomonadati</taxon>
        <taxon>Pseudomonadota</taxon>
        <taxon>Alphaproteobacteria</taxon>
        <taxon>Hyphomicrobiales</taxon>
        <taxon>Rhizobiaceae</taxon>
        <taxon>Sinorhizobium/Ensifer group</taxon>
        <taxon>Sinorhizobium</taxon>
    </lineage>
</organism>
<reference evidence="10 11" key="1">
    <citation type="journal article" date="2012" name="J. Bacteriol.">
        <title>Complete genome sequence of the broad-host-range strain Sinorhizobium fredii USDA257.</title>
        <authorList>
            <person name="Schuldes J."/>
            <person name="Rodriguez Orbegoso M."/>
            <person name="Schmeisser C."/>
            <person name="Krishnan H.B."/>
            <person name="Daniel R."/>
            <person name="Streit W.R."/>
        </authorList>
    </citation>
    <scope>NUCLEOTIDE SEQUENCE [LARGE SCALE GENOMIC DNA]</scope>
    <source>
        <strain evidence="10 11">USDA 257</strain>
    </source>
</reference>
<dbReference type="PATRIC" id="fig|1185652.3.peg.6253"/>
<comment type="subcellular location">
    <subcellularLocation>
        <location evidence="1 8">Cell membrane</location>
        <topology evidence="1 8">Multi-pass membrane protein</topology>
    </subcellularLocation>
</comment>
<keyword evidence="7 8" id="KW-0472">Membrane</keyword>
<feature type="transmembrane region" description="Helical" evidence="8">
    <location>
        <begin position="48"/>
        <end position="68"/>
    </location>
</feature>
<keyword evidence="3 8" id="KW-0813">Transport</keyword>
<dbReference type="Proteomes" id="UP000006180">
    <property type="component" value="Chromosome"/>
</dbReference>
<dbReference type="InterPro" id="IPR000515">
    <property type="entry name" value="MetI-like"/>
</dbReference>
<name>I3XF71_SINF2</name>
<dbReference type="PANTHER" id="PTHR43227:SF8">
    <property type="entry name" value="DIACETYLCHITOBIOSE UPTAKE SYSTEM PERMEASE PROTEIN DASB"/>
    <property type="match status" value="1"/>
</dbReference>
<dbReference type="HOGENOM" id="CLU_016047_0_0_5"/>
<proteinExistence type="inferred from homology"/>
<dbReference type="eggNOG" id="COG1175">
    <property type="taxonomic scope" value="Bacteria"/>
</dbReference>
<dbReference type="AlphaFoldDB" id="I3XF71"/>
<dbReference type="PANTHER" id="PTHR43227">
    <property type="entry name" value="BLL4140 PROTEIN"/>
    <property type="match status" value="1"/>
</dbReference>
<dbReference type="STRING" id="1185652.USDA257_c60240"/>
<gene>
    <name evidence="10" type="primary">yurN5</name>
    <name evidence="10" type="ORF">USDA257_c60240</name>
</gene>
<dbReference type="KEGG" id="sfd:USDA257_c60240"/>
<feature type="domain" description="ABC transmembrane type-1" evidence="9">
    <location>
        <begin position="108"/>
        <end position="332"/>
    </location>
</feature>
<accession>I3XF71</accession>
<dbReference type="Gene3D" id="1.10.3720.10">
    <property type="entry name" value="MetI-like"/>
    <property type="match status" value="1"/>
</dbReference>
<evidence type="ECO:0000259" key="9">
    <source>
        <dbReference type="PROSITE" id="PS50928"/>
    </source>
</evidence>
<dbReference type="PROSITE" id="PS50928">
    <property type="entry name" value="ABC_TM1"/>
    <property type="match status" value="1"/>
</dbReference>
<keyword evidence="6 8" id="KW-1133">Transmembrane helix</keyword>
<dbReference type="Pfam" id="PF00528">
    <property type="entry name" value="BPD_transp_1"/>
    <property type="match status" value="1"/>
</dbReference>
<dbReference type="EMBL" id="CP003563">
    <property type="protein sequence ID" value="AFL54527.1"/>
    <property type="molecule type" value="Genomic_DNA"/>
</dbReference>
<evidence type="ECO:0000256" key="4">
    <source>
        <dbReference type="ARBA" id="ARBA00022475"/>
    </source>
</evidence>
<dbReference type="InterPro" id="IPR050809">
    <property type="entry name" value="UgpAE/MalFG_permease"/>
</dbReference>
<feature type="transmembrane region" description="Helical" evidence="8">
    <location>
        <begin position="147"/>
        <end position="177"/>
    </location>
</feature>
<dbReference type="InterPro" id="IPR035906">
    <property type="entry name" value="MetI-like_sf"/>
</dbReference>
<evidence type="ECO:0000256" key="1">
    <source>
        <dbReference type="ARBA" id="ARBA00004651"/>
    </source>
</evidence>
<feature type="transmembrane region" description="Helical" evidence="8">
    <location>
        <begin position="197"/>
        <end position="221"/>
    </location>
</feature>
<keyword evidence="5 8" id="KW-0812">Transmembrane</keyword>
<evidence type="ECO:0000256" key="8">
    <source>
        <dbReference type="RuleBase" id="RU363032"/>
    </source>
</evidence>
<dbReference type="GO" id="GO:0005886">
    <property type="term" value="C:plasma membrane"/>
    <property type="evidence" value="ECO:0007669"/>
    <property type="project" value="UniProtKB-SubCell"/>
</dbReference>
<feature type="transmembrane region" description="Helical" evidence="8">
    <location>
        <begin position="112"/>
        <end position="135"/>
    </location>
</feature>